<organism evidence="1 2">
    <name type="scientific">Kribbella alba</name>
    <dbReference type="NCBI Taxonomy" id="190197"/>
    <lineage>
        <taxon>Bacteria</taxon>
        <taxon>Bacillati</taxon>
        <taxon>Actinomycetota</taxon>
        <taxon>Actinomycetes</taxon>
        <taxon>Propionibacteriales</taxon>
        <taxon>Kribbellaceae</taxon>
        <taxon>Kribbella</taxon>
    </lineage>
</organism>
<evidence type="ECO:0000313" key="2">
    <source>
        <dbReference type="Proteomes" id="UP001501319"/>
    </source>
</evidence>
<keyword evidence="2" id="KW-1185">Reference proteome</keyword>
<gene>
    <name evidence="1" type="ORF">GCM10009744_40730</name>
</gene>
<dbReference type="Proteomes" id="UP001501319">
    <property type="component" value="Unassembled WGS sequence"/>
</dbReference>
<sequence length="67" mass="7038">MTVERTGSAVAPAAASPPRTRVLRLMGFMGLTFRNAHGVRALTEMKQAKTAGNLEGGGFMPMVAAFT</sequence>
<reference evidence="2" key="1">
    <citation type="journal article" date="2019" name="Int. J. Syst. Evol. Microbiol.">
        <title>The Global Catalogue of Microorganisms (GCM) 10K type strain sequencing project: providing services to taxonomists for standard genome sequencing and annotation.</title>
        <authorList>
            <consortium name="The Broad Institute Genomics Platform"/>
            <consortium name="The Broad Institute Genome Sequencing Center for Infectious Disease"/>
            <person name="Wu L."/>
            <person name="Ma J."/>
        </authorList>
    </citation>
    <scope>NUCLEOTIDE SEQUENCE [LARGE SCALE GENOMIC DNA]</scope>
    <source>
        <strain evidence="2">JCM 14306</strain>
    </source>
</reference>
<protein>
    <submittedName>
        <fullName evidence="1">Uncharacterized protein</fullName>
    </submittedName>
</protein>
<accession>A0ABP4RCD4</accession>
<name>A0ABP4RCD4_9ACTN</name>
<evidence type="ECO:0000313" key="1">
    <source>
        <dbReference type="EMBL" id="GAA1645715.1"/>
    </source>
</evidence>
<comment type="caution">
    <text evidence="1">The sequence shown here is derived from an EMBL/GenBank/DDBJ whole genome shotgun (WGS) entry which is preliminary data.</text>
</comment>
<proteinExistence type="predicted"/>
<dbReference type="EMBL" id="BAAANE010000007">
    <property type="protein sequence ID" value="GAA1645715.1"/>
    <property type="molecule type" value="Genomic_DNA"/>
</dbReference>